<feature type="compositionally biased region" description="Polar residues" evidence="2">
    <location>
        <begin position="76"/>
        <end position="88"/>
    </location>
</feature>
<dbReference type="Gene3D" id="1.10.1470.10">
    <property type="entry name" value="YjbJ"/>
    <property type="match status" value="1"/>
</dbReference>
<keyword evidence="3" id="KW-0812">Transmembrane</keyword>
<evidence type="ECO:0000256" key="1">
    <source>
        <dbReference type="ARBA" id="ARBA00009129"/>
    </source>
</evidence>
<dbReference type="RefSeq" id="WP_319615201.1">
    <property type="nucleotide sequence ID" value="NZ_JAWXYB010000018.1"/>
</dbReference>
<dbReference type="Pfam" id="PF05532">
    <property type="entry name" value="CsbD"/>
    <property type="match status" value="1"/>
</dbReference>
<evidence type="ECO:0000313" key="5">
    <source>
        <dbReference type="EMBL" id="MDX5932356.1"/>
    </source>
</evidence>
<protein>
    <submittedName>
        <fullName evidence="5">CsbD family protein</fullName>
    </submittedName>
</protein>
<dbReference type="AlphaFoldDB" id="A0AAW9DUQ0"/>
<feature type="transmembrane region" description="Helical" evidence="3">
    <location>
        <begin position="108"/>
        <end position="125"/>
    </location>
</feature>
<organism evidence="5 6">
    <name type="scientific">Acidiphilium acidophilum</name>
    <name type="common">Thiobacillus acidophilus</name>
    <dbReference type="NCBI Taxonomy" id="76588"/>
    <lineage>
        <taxon>Bacteria</taxon>
        <taxon>Pseudomonadati</taxon>
        <taxon>Pseudomonadota</taxon>
        <taxon>Alphaproteobacteria</taxon>
        <taxon>Acetobacterales</taxon>
        <taxon>Acidocellaceae</taxon>
        <taxon>Acidiphilium</taxon>
    </lineage>
</organism>
<feature type="domain" description="CsbD-like" evidence="4">
    <location>
        <begin position="4"/>
        <end position="56"/>
    </location>
</feature>
<evidence type="ECO:0000256" key="3">
    <source>
        <dbReference type="SAM" id="Phobius"/>
    </source>
</evidence>
<name>A0AAW9DUQ0_ACIAO</name>
<comment type="caution">
    <text evidence="5">The sequence shown here is derived from an EMBL/GenBank/DDBJ whole genome shotgun (WGS) entry which is preliminary data.</text>
</comment>
<keyword evidence="6" id="KW-1185">Reference proteome</keyword>
<keyword evidence="3" id="KW-0472">Membrane</keyword>
<reference evidence="5 6" key="1">
    <citation type="submission" date="2023-11" db="EMBL/GenBank/DDBJ databases">
        <title>MicrobeMod: A computational toolkit for identifying prokaryotic methylation and restriction-modification with nanopore sequencing.</title>
        <authorList>
            <person name="Crits-Christoph A."/>
            <person name="Kang S.C."/>
            <person name="Lee H."/>
            <person name="Ostrov N."/>
        </authorList>
    </citation>
    <scope>NUCLEOTIDE SEQUENCE [LARGE SCALE GENOMIC DNA]</scope>
    <source>
        <strain evidence="5 6">DSMZ 700</strain>
    </source>
</reference>
<dbReference type="InterPro" id="IPR008462">
    <property type="entry name" value="CsbD"/>
</dbReference>
<feature type="compositionally biased region" description="Basic and acidic residues" evidence="2">
    <location>
        <begin position="1"/>
        <end position="19"/>
    </location>
</feature>
<dbReference type="InterPro" id="IPR050423">
    <property type="entry name" value="UPF0337_stress_rsp"/>
</dbReference>
<dbReference type="PANTHER" id="PTHR34977">
    <property type="entry name" value="UPF0337 PROTEIN YJBJ"/>
    <property type="match status" value="1"/>
</dbReference>
<feature type="region of interest" description="Disordered" evidence="2">
    <location>
        <begin position="68"/>
        <end position="88"/>
    </location>
</feature>
<evidence type="ECO:0000256" key="2">
    <source>
        <dbReference type="SAM" id="MobiDB-lite"/>
    </source>
</evidence>
<gene>
    <name evidence="5" type="ORF">SIL87_16490</name>
</gene>
<accession>A0AAW9DUQ0</accession>
<evidence type="ECO:0000313" key="6">
    <source>
        <dbReference type="Proteomes" id="UP001279553"/>
    </source>
</evidence>
<comment type="similarity">
    <text evidence="1">Belongs to the UPF0337 (CsbD) family.</text>
</comment>
<keyword evidence="3" id="KW-1133">Transmembrane helix</keyword>
<dbReference type="PANTHER" id="PTHR34977:SF1">
    <property type="entry name" value="UPF0337 PROTEIN YJBJ"/>
    <property type="match status" value="1"/>
</dbReference>
<dbReference type="SUPFAM" id="SSF69047">
    <property type="entry name" value="Hypothetical protein YjbJ"/>
    <property type="match status" value="1"/>
</dbReference>
<evidence type="ECO:0000259" key="4">
    <source>
        <dbReference type="Pfam" id="PF05532"/>
    </source>
</evidence>
<proteinExistence type="inferred from homology"/>
<dbReference type="InterPro" id="IPR036629">
    <property type="entry name" value="YjbJ_sf"/>
</dbReference>
<dbReference type="Proteomes" id="UP001279553">
    <property type="component" value="Unassembled WGS sequence"/>
</dbReference>
<dbReference type="EMBL" id="JAWXYB010000018">
    <property type="protein sequence ID" value="MDX5932356.1"/>
    <property type="molecule type" value="Genomic_DNA"/>
</dbReference>
<sequence>MDEDEVKGTAKDIGGKIKDGIGGLTGDESLQAEGKTDQLAGKAQKLYGSAKDAVSDAAESAKEAVGNAAGAASEAFSQPKSHYQPTGNSYVDESMLGRTTAMVKEQPILALLGTALVGYATAYLLHGRSRR</sequence>
<feature type="region of interest" description="Disordered" evidence="2">
    <location>
        <begin position="1"/>
        <end position="29"/>
    </location>
</feature>